<evidence type="ECO:0000256" key="4">
    <source>
        <dbReference type="ARBA" id="ARBA00012030"/>
    </source>
</evidence>
<organism evidence="10 11">
    <name type="scientific">Candidatus Planktophila limnetica</name>
    <dbReference type="NCBI Taxonomy" id="573600"/>
    <lineage>
        <taxon>Bacteria</taxon>
        <taxon>Bacillati</taxon>
        <taxon>Actinomycetota</taxon>
        <taxon>Actinomycetes</taxon>
        <taxon>Candidatus Nanopelagicales</taxon>
        <taxon>Candidatus Nanopelagicaceae</taxon>
        <taxon>Candidatus Planktophila</taxon>
    </lineage>
</organism>
<evidence type="ECO:0000313" key="10">
    <source>
        <dbReference type="EMBL" id="ASY27699.1"/>
    </source>
</evidence>
<dbReference type="SMART" id="SM00987">
    <property type="entry name" value="UreE_C"/>
    <property type="match status" value="1"/>
</dbReference>
<dbReference type="NCBIfam" id="NF003592">
    <property type="entry name" value="PRK05254.1-5"/>
    <property type="match status" value="1"/>
</dbReference>
<dbReference type="NCBIfam" id="NF003588">
    <property type="entry name" value="PRK05254.1-1"/>
    <property type="match status" value="1"/>
</dbReference>
<keyword evidence="5" id="KW-0227">DNA damage</keyword>
<keyword evidence="7" id="KW-0234">DNA repair</keyword>
<name>A0A249LFI0_9ACTN</name>
<dbReference type="CDD" id="cd10027">
    <property type="entry name" value="UDG-F1-like"/>
    <property type="match status" value="1"/>
</dbReference>
<dbReference type="SUPFAM" id="SSF52141">
    <property type="entry name" value="Uracil-DNA glycosylase-like"/>
    <property type="match status" value="1"/>
</dbReference>
<evidence type="ECO:0000256" key="3">
    <source>
        <dbReference type="ARBA" id="ARBA00008184"/>
    </source>
</evidence>
<dbReference type="SMART" id="SM00986">
    <property type="entry name" value="UDG"/>
    <property type="match status" value="1"/>
</dbReference>
<proteinExistence type="inferred from homology"/>
<keyword evidence="11" id="KW-1185">Reference proteome</keyword>
<dbReference type="InterPro" id="IPR002043">
    <property type="entry name" value="UDG_fam1"/>
</dbReference>
<comment type="function">
    <text evidence="2">Excises uracil residues from the DNA which can arise as a result of misincorporation of dUMP residues by DNA polymerase or due to deamination of cytosine.</text>
</comment>
<sequence>MKVIDSSPVLRDLLDARWHTLLEPALHLLDKLDQDLDFKTSVPAKEEIFRAFECEPSSIKVVIIGQDPYPNKNHAMGLSFSIPSNVESIPASLRNIYTEMLSDVGGIAPSNGDLRYLTEQGVMLLNRGLTISLPDKKVNSLWYGFTDLVAQVLANQGVIGIFWGNQAQKLAKYFPTDKQILSVHPSPLSAYRGFFGSKPFSAVNRILELEKKPIIKWTKQ</sequence>
<keyword evidence="6" id="KW-0378">Hydrolase</keyword>
<dbReference type="AlphaFoldDB" id="A0A249LFI0"/>
<dbReference type="PROSITE" id="PS00130">
    <property type="entry name" value="U_DNA_GLYCOSYLASE"/>
    <property type="match status" value="1"/>
</dbReference>
<gene>
    <name evidence="10" type="ORF">PHILAsVB114_03395</name>
</gene>
<protein>
    <recommendedName>
        <fullName evidence="4">uracil-DNA glycosylase</fullName>
        <ecNumber evidence="4">3.2.2.27</ecNumber>
    </recommendedName>
</protein>
<dbReference type="InterPro" id="IPR036895">
    <property type="entry name" value="Uracil-DNA_glycosylase-like_sf"/>
</dbReference>
<evidence type="ECO:0000256" key="6">
    <source>
        <dbReference type="ARBA" id="ARBA00022801"/>
    </source>
</evidence>
<evidence type="ECO:0000256" key="7">
    <source>
        <dbReference type="ARBA" id="ARBA00023204"/>
    </source>
</evidence>
<dbReference type="PANTHER" id="PTHR11264">
    <property type="entry name" value="URACIL-DNA GLYCOSYLASE"/>
    <property type="match status" value="1"/>
</dbReference>
<dbReference type="InterPro" id="IPR018085">
    <property type="entry name" value="Ura-DNA_Glyclase_AS"/>
</dbReference>
<feature type="active site" description="Proton acceptor" evidence="8">
    <location>
        <position position="67"/>
    </location>
</feature>
<dbReference type="PANTHER" id="PTHR11264:SF0">
    <property type="entry name" value="URACIL-DNA GLYCOSYLASE"/>
    <property type="match status" value="1"/>
</dbReference>
<dbReference type="GO" id="GO:0097510">
    <property type="term" value="P:base-excision repair, AP site formation via deaminated base removal"/>
    <property type="evidence" value="ECO:0007669"/>
    <property type="project" value="TreeGrafter"/>
</dbReference>
<evidence type="ECO:0000313" key="11">
    <source>
        <dbReference type="Proteomes" id="UP000217221"/>
    </source>
</evidence>
<dbReference type="GO" id="GO:0004844">
    <property type="term" value="F:uracil DNA N-glycosylase activity"/>
    <property type="evidence" value="ECO:0007669"/>
    <property type="project" value="UniProtKB-EC"/>
</dbReference>
<dbReference type="EC" id="3.2.2.27" evidence="4"/>
<comment type="catalytic activity">
    <reaction evidence="1">
        <text>Hydrolyzes single-stranded DNA or mismatched double-stranded DNA and polynucleotides, releasing free uracil.</text>
        <dbReference type="EC" id="3.2.2.27"/>
    </reaction>
</comment>
<comment type="similarity">
    <text evidence="3">Belongs to the uracil-DNA glycosylase (UDG) superfamily. UNG family.</text>
</comment>
<dbReference type="Gene3D" id="3.40.470.10">
    <property type="entry name" value="Uracil-DNA glycosylase-like domain"/>
    <property type="match status" value="1"/>
</dbReference>
<evidence type="ECO:0000256" key="5">
    <source>
        <dbReference type="ARBA" id="ARBA00022763"/>
    </source>
</evidence>
<reference evidence="10 11" key="1">
    <citation type="submission" date="2016-07" db="EMBL/GenBank/DDBJ databases">
        <title>High microdiversification within the ubiquitous acI lineage of Actinobacteria.</title>
        <authorList>
            <person name="Neuenschwander S.M."/>
            <person name="Salcher M."/>
            <person name="Ghai R."/>
            <person name="Pernthaler J."/>
        </authorList>
    </citation>
    <scope>NUCLEOTIDE SEQUENCE [LARGE SCALE GENOMIC DNA]</scope>
    <source>
        <strain evidence="10">MMS-VB-114</strain>
    </source>
</reference>
<dbReference type="Proteomes" id="UP000217221">
    <property type="component" value="Chromosome"/>
</dbReference>
<evidence type="ECO:0000256" key="2">
    <source>
        <dbReference type="ARBA" id="ARBA00002631"/>
    </source>
</evidence>
<dbReference type="InterPro" id="IPR005122">
    <property type="entry name" value="Uracil-DNA_glycosylase-like"/>
</dbReference>
<dbReference type="RefSeq" id="WP_095697995.1">
    <property type="nucleotide sequence ID" value="NZ_CP016782.1"/>
</dbReference>
<feature type="domain" description="Uracil-DNA glycosylase-like" evidence="9">
    <location>
        <begin position="52"/>
        <end position="207"/>
    </location>
</feature>
<accession>A0A249LFI0</accession>
<dbReference type="EMBL" id="CP016782">
    <property type="protein sequence ID" value="ASY27699.1"/>
    <property type="molecule type" value="Genomic_DNA"/>
</dbReference>
<dbReference type="OrthoDB" id="9804372at2"/>
<evidence type="ECO:0000259" key="9">
    <source>
        <dbReference type="SMART" id="SM00986"/>
    </source>
</evidence>
<dbReference type="Pfam" id="PF03167">
    <property type="entry name" value="UDG"/>
    <property type="match status" value="1"/>
</dbReference>
<evidence type="ECO:0000256" key="1">
    <source>
        <dbReference type="ARBA" id="ARBA00001400"/>
    </source>
</evidence>
<evidence type="ECO:0000256" key="8">
    <source>
        <dbReference type="PROSITE-ProRule" id="PRU10072"/>
    </source>
</evidence>
<dbReference type="KEGG" id="plim:PHILAsVB114_03395"/>